<keyword evidence="3" id="KW-0175">Coiled coil</keyword>
<comment type="subcellular location">
    <subcellularLocation>
        <location evidence="2">Cytoplasm</location>
        <location evidence="2">Nucleoid</location>
    </subcellularLocation>
</comment>
<dbReference type="HAMAP" id="MF_00274">
    <property type="entry name" value="DNA_YbaB_EbfC"/>
    <property type="match status" value="1"/>
</dbReference>
<dbReference type="GO" id="GO:0003677">
    <property type="term" value="F:DNA binding"/>
    <property type="evidence" value="ECO:0007669"/>
    <property type="project" value="UniProtKB-UniRule"/>
</dbReference>
<reference evidence="5" key="1">
    <citation type="submission" date="2016-01" db="EMBL/GenBank/DDBJ databases">
        <authorList>
            <person name="Mitreva M."/>
            <person name="Pepin K.H."/>
            <person name="Mihindukulasuriya K.A."/>
            <person name="Fulton R."/>
            <person name="Fronick C."/>
            <person name="O'Laughlin M."/>
            <person name="Miner T."/>
            <person name="Herter B."/>
            <person name="Rosa B.A."/>
            <person name="Cordes M."/>
            <person name="Tomlinson C."/>
            <person name="Wollam A."/>
            <person name="Palsikar V.B."/>
            <person name="Mardis E.R."/>
            <person name="Wilson R.K."/>
        </authorList>
    </citation>
    <scope>NUCLEOTIDE SEQUENCE [LARGE SCALE GENOMIC DNA]</scope>
    <source>
        <strain evidence="5">DNF00729</strain>
    </source>
</reference>
<protein>
    <recommendedName>
        <fullName evidence="2">Nucleoid-associated protein HMPREF1863_00685</fullName>
    </recommendedName>
</protein>
<dbReference type="SUPFAM" id="SSF82607">
    <property type="entry name" value="YbaB-like"/>
    <property type="match status" value="1"/>
</dbReference>
<dbReference type="GO" id="GO:0043590">
    <property type="term" value="C:bacterial nucleoid"/>
    <property type="evidence" value="ECO:0007669"/>
    <property type="project" value="UniProtKB-UniRule"/>
</dbReference>
<proteinExistence type="inferred from homology"/>
<evidence type="ECO:0000313" key="5">
    <source>
        <dbReference type="Proteomes" id="UP000070442"/>
    </source>
</evidence>
<dbReference type="PANTHER" id="PTHR33449:SF1">
    <property type="entry name" value="NUCLEOID-ASSOCIATED PROTEIN YBAB"/>
    <property type="match status" value="1"/>
</dbReference>
<dbReference type="RefSeq" id="WP_068367281.1">
    <property type="nucleotide sequence ID" value="NZ_CALTYF010000040.1"/>
</dbReference>
<dbReference type="PIRSF" id="PIRSF004555">
    <property type="entry name" value="UCP004555"/>
    <property type="match status" value="1"/>
</dbReference>
<dbReference type="NCBIfam" id="TIGR00103">
    <property type="entry name" value="DNA_YbaB_EbfC"/>
    <property type="match status" value="1"/>
</dbReference>
<evidence type="ECO:0000313" key="4">
    <source>
        <dbReference type="EMBL" id="KXB67211.1"/>
    </source>
</evidence>
<keyword evidence="1 2" id="KW-0238">DNA-binding</keyword>
<dbReference type="PANTHER" id="PTHR33449">
    <property type="entry name" value="NUCLEOID-ASSOCIATED PROTEIN YBAB"/>
    <property type="match status" value="1"/>
</dbReference>
<dbReference type="EMBL" id="LSDG01000022">
    <property type="protein sequence ID" value="KXB67211.1"/>
    <property type="molecule type" value="Genomic_DNA"/>
</dbReference>
<evidence type="ECO:0000256" key="1">
    <source>
        <dbReference type="ARBA" id="ARBA00023125"/>
    </source>
</evidence>
<dbReference type="InterPro" id="IPR004401">
    <property type="entry name" value="YbaB/EbfC"/>
</dbReference>
<comment type="function">
    <text evidence="2">Binds to DNA and alters its conformation. May be involved in regulation of gene expression, nucleoid organization and DNA protection.</text>
</comment>
<keyword evidence="2" id="KW-0963">Cytoplasm</keyword>
<comment type="subunit">
    <text evidence="2">Homodimer.</text>
</comment>
<dbReference type="Proteomes" id="UP000070442">
    <property type="component" value="Unassembled WGS sequence"/>
</dbReference>
<dbReference type="STRING" id="755172.HMPREF1863_00685"/>
<evidence type="ECO:0000256" key="3">
    <source>
        <dbReference type="SAM" id="Coils"/>
    </source>
</evidence>
<accession>A0A134AHM0</accession>
<organism evidence="4 5">
    <name type="scientific">Aedoeadaptatus coxii</name>
    <dbReference type="NCBI Taxonomy" id="755172"/>
    <lineage>
        <taxon>Bacteria</taxon>
        <taxon>Bacillati</taxon>
        <taxon>Bacillota</taxon>
        <taxon>Tissierellia</taxon>
        <taxon>Tissierellales</taxon>
        <taxon>Peptoniphilaceae</taxon>
        <taxon>Aedoeadaptatus</taxon>
    </lineage>
</organism>
<dbReference type="PATRIC" id="fig|755172.3.peg.656"/>
<dbReference type="Gene3D" id="3.30.1310.10">
    <property type="entry name" value="Nucleoid-associated protein YbaB-like domain"/>
    <property type="match status" value="1"/>
</dbReference>
<comment type="similarity">
    <text evidence="2">Belongs to the YbaB/EbfC family.</text>
</comment>
<dbReference type="InterPro" id="IPR036894">
    <property type="entry name" value="YbaB-like_sf"/>
</dbReference>
<dbReference type="Pfam" id="PF02575">
    <property type="entry name" value="YbaB_DNA_bd"/>
    <property type="match status" value="1"/>
</dbReference>
<dbReference type="AlphaFoldDB" id="A0A134AHM0"/>
<evidence type="ECO:0000256" key="2">
    <source>
        <dbReference type="HAMAP-Rule" id="MF_00274"/>
    </source>
</evidence>
<feature type="coiled-coil region" evidence="3">
    <location>
        <begin position="13"/>
        <end position="40"/>
    </location>
</feature>
<dbReference type="OrthoDB" id="9795263at2"/>
<name>A0A134AHM0_9FIRM</name>
<sequence>MAKGFPNMGGKNMNNMMKQVQKLQKDMEKMQADLDKQEFESSAGGGVVTAKVNGKQELIDLTIDPDVLDPDDVETLEDLILVAIQGAMNAAKEKTEGEMSRLTGGLNIPGMF</sequence>
<dbReference type="GO" id="GO:0005829">
    <property type="term" value="C:cytosol"/>
    <property type="evidence" value="ECO:0007669"/>
    <property type="project" value="TreeGrafter"/>
</dbReference>
<keyword evidence="5" id="KW-1185">Reference proteome</keyword>
<comment type="caution">
    <text evidence="4">The sequence shown here is derived from an EMBL/GenBank/DDBJ whole genome shotgun (WGS) entry which is preliminary data.</text>
</comment>
<gene>
    <name evidence="4" type="ORF">HMPREF1863_00685</name>
</gene>